<comment type="caution">
    <text evidence="1">The sequence shown here is derived from an EMBL/GenBank/DDBJ whole genome shotgun (WGS) entry which is preliminary data.</text>
</comment>
<name>A0ACA9PHQ1_9GLOM</name>
<dbReference type="EMBL" id="CAJVPW010025599">
    <property type="protein sequence ID" value="CAG8709344.1"/>
    <property type="molecule type" value="Genomic_DNA"/>
</dbReference>
<feature type="non-terminal residue" evidence="1">
    <location>
        <position position="1"/>
    </location>
</feature>
<reference evidence="1" key="1">
    <citation type="submission" date="2021-06" db="EMBL/GenBank/DDBJ databases">
        <authorList>
            <person name="Kallberg Y."/>
            <person name="Tangrot J."/>
            <person name="Rosling A."/>
        </authorList>
    </citation>
    <scope>NUCLEOTIDE SEQUENCE</scope>
    <source>
        <strain evidence="1">28 12/20/2015</strain>
    </source>
</reference>
<proteinExistence type="predicted"/>
<evidence type="ECO:0000313" key="2">
    <source>
        <dbReference type="Proteomes" id="UP000789366"/>
    </source>
</evidence>
<evidence type="ECO:0000313" key="1">
    <source>
        <dbReference type="EMBL" id="CAG8709344.1"/>
    </source>
</evidence>
<dbReference type="Proteomes" id="UP000789366">
    <property type="component" value="Unassembled WGS sequence"/>
</dbReference>
<sequence>LDHYNNGPFETSSRMKTITVDSKKYAIIDMSGIFDTASSVETVISGIMDVVLKCTHEIKAILCVFSGCMRISPNPEIFTPDFIIYQNLLLEIKNHINNTPSVYEKKNLKKVGKKKAETNYNQQAKKITKDYDNRVKDVVVVCSDAAIIGIIALQILYSVSLY</sequence>
<organism evidence="1 2">
    <name type="scientific">Cetraspora pellucida</name>
    <dbReference type="NCBI Taxonomy" id="1433469"/>
    <lineage>
        <taxon>Eukaryota</taxon>
        <taxon>Fungi</taxon>
        <taxon>Fungi incertae sedis</taxon>
        <taxon>Mucoromycota</taxon>
        <taxon>Glomeromycotina</taxon>
        <taxon>Glomeromycetes</taxon>
        <taxon>Diversisporales</taxon>
        <taxon>Gigasporaceae</taxon>
        <taxon>Cetraspora</taxon>
    </lineage>
</organism>
<protein>
    <submittedName>
        <fullName evidence="1">2478_t:CDS:1</fullName>
    </submittedName>
</protein>
<gene>
    <name evidence="1" type="ORF">SPELUC_LOCUS11716</name>
</gene>
<accession>A0ACA9PHQ1</accession>
<keyword evidence="2" id="KW-1185">Reference proteome</keyword>